<gene>
    <name evidence="6" type="ORF">FDO65_02885</name>
</gene>
<dbReference type="GO" id="GO:0004386">
    <property type="term" value="F:helicase activity"/>
    <property type="evidence" value="ECO:0007669"/>
    <property type="project" value="UniProtKB-KW"/>
</dbReference>
<dbReference type="Gene3D" id="3.90.320.10">
    <property type="match status" value="1"/>
</dbReference>
<sequence>MSVQSSDVTPTDVTPSGERPRRRLALSPSRAGDFKNCPLLYRYRAIDRLPEPTGRAAARGILVHLVLQRLFARPADQRGLPGTLADVVPAWTQLVEQDPALNELVPPTALAAWIADAQRLLRRYYELEDPRRLEPEACEWMVDTELVGGGPADGPTTVPVRGILDRLDRGPDGRLRVVDYKTGRAPGPEHELGALSQLKFYALMVWRSRGEVPGELRLIYLDDGLTLRYSPTADELAAYERGLGALWRTVSRAVETGDFPARRGAGCRWCVQQDHCPEFGGQLLPYPGFTRAPSAGPVDADAPH</sequence>
<evidence type="ECO:0000256" key="2">
    <source>
        <dbReference type="ARBA" id="ARBA00022806"/>
    </source>
</evidence>
<dbReference type="EMBL" id="SZZH01000001">
    <property type="protein sequence ID" value="TKV60657.1"/>
    <property type="molecule type" value="Genomic_DNA"/>
</dbReference>
<dbReference type="AlphaFoldDB" id="A0A4U6QJK2"/>
<keyword evidence="7" id="KW-1185">Reference proteome</keyword>
<dbReference type="OrthoDB" id="9791397at2"/>
<dbReference type="InterPro" id="IPR011604">
    <property type="entry name" value="PDDEXK-like_dom_sf"/>
</dbReference>
<organism evidence="6 7">
    <name type="scientific">Nakamurella flava</name>
    <dbReference type="NCBI Taxonomy" id="2576308"/>
    <lineage>
        <taxon>Bacteria</taxon>
        <taxon>Bacillati</taxon>
        <taxon>Actinomycetota</taxon>
        <taxon>Actinomycetes</taxon>
        <taxon>Nakamurellales</taxon>
        <taxon>Nakamurellaceae</taxon>
        <taxon>Nakamurella</taxon>
    </lineage>
</organism>
<dbReference type="Pfam" id="PF12705">
    <property type="entry name" value="PDDEXK_1"/>
    <property type="match status" value="1"/>
</dbReference>
<dbReference type="InterPro" id="IPR011335">
    <property type="entry name" value="Restrct_endonuc-II-like"/>
</dbReference>
<keyword evidence="3" id="KW-0234">DNA repair</keyword>
<dbReference type="Proteomes" id="UP000306985">
    <property type="component" value="Unassembled WGS sequence"/>
</dbReference>
<evidence type="ECO:0000313" key="6">
    <source>
        <dbReference type="EMBL" id="TKV60657.1"/>
    </source>
</evidence>
<dbReference type="GO" id="GO:0006281">
    <property type="term" value="P:DNA repair"/>
    <property type="evidence" value="ECO:0007669"/>
    <property type="project" value="UniProtKB-KW"/>
</dbReference>
<dbReference type="RefSeq" id="WP_137447961.1">
    <property type="nucleotide sequence ID" value="NZ_SZZH01000001.1"/>
</dbReference>
<name>A0A4U6QJK2_9ACTN</name>
<evidence type="ECO:0000259" key="5">
    <source>
        <dbReference type="Pfam" id="PF12705"/>
    </source>
</evidence>
<keyword evidence="2" id="KW-0347">Helicase</keyword>
<protein>
    <submittedName>
        <fullName evidence="6">RecB family exonuclease</fullName>
    </submittedName>
</protein>
<feature type="domain" description="PD-(D/E)XK endonuclease-like" evidence="5">
    <location>
        <begin position="26"/>
        <end position="277"/>
    </location>
</feature>
<keyword evidence="6" id="KW-0540">Nuclease</keyword>
<accession>A0A4U6QJK2</accession>
<keyword evidence="1" id="KW-0227">DNA damage</keyword>
<keyword evidence="2" id="KW-0067">ATP-binding</keyword>
<dbReference type="InterPro" id="IPR038726">
    <property type="entry name" value="PDDEXK_AddAB-type"/>
</dbReference>
<evidence type="ECO:0000313" key="7">
    <source>
        <dbReference type="Proteomes" id="UP000306985"/>
    </source>
</evidence>
<reference evidence="6 7" key="1">
    <citation type="submission" date="2019-05" db="EMBL/GenBank/DDBJ databases">
        <title>Nakamurella sp. N5BH11, whole genome shotgun sequence.</title>
        <authorList>
            <person name="Tuo L."/>
        </authorList>
    </citation>
    <scope>NUCLEOTIDE SEQUENCE [LARGE SCALE GENOMIC DNA]</scope>
    <source>
        <strain evidence="6 7">N5BH11</strain>
    </source>
</reference>
<comment type="caution">
    <text evidence="6">The sequence shown here is derived from an EMBL/GenBank/DDBJ whole genome shotgun (WGS) entry which is preliminary data.</text>
</comment>
<dbReference type="GO" id="GO:0004527">
    <property type="term" value="F:exonuclease activity"/>
    <property type="evidence" value="ECO:0007669"/>
    <property type="project" value="UniProtKB-KW"/>
</dbReference>
<evidence type="ECO:0000256" key="1">
    <source>
        <dbReference type="ARBA" id="ARBA00022763"/>
    </source>
</evidence>
<feature type="compositionally biased region" description="Polar residues" evidence="4">
    <location>
        <begin position="1"/>
        <end position="14"/>
    </location>
</feature>
<dbReference type="SUPFAM" id="SSF52980">
    <property type="entry name" value="Restriction endonuclease-like"/>
    <property type="match status" value="1"/>
</dbReference>
<keyword evidence="2" id="KW-0547">Nucleotide-binding</keyword>
<keyword evidence="6" id="KW-0269">Exonuclease</keyword>
<evidence type="ECO:0000256" key="3">
    <source>
        <dbReference type="ARBA" id="ARBA00023204"/>
    </source>
</evidence>
<evidence type="ECO:0000256" key="4">
    <source>
        <dbReference type="SAM" id="MobiDB-lite"/>
    </source>
</evidence>
<keyword evidence="6" id="KW-0378">Hydrolase</keyword>
<proteinExistence type="predicted"/>
<feature type="region of interest" description="Disordered" evidence="4">
    <location>
        <begin position="1"/>
        <end position="29"/>
    </location>
</feature>